<gene>
    <name evidence="2" type="ORF">SAMN05421741_109112</name>
</gene>
<keyword evidence="1" id="KW-1133">Transmembrane helix</keyword>
<evidence type="ECO:0000256" key="1">
    <source>
        <dbReference type="SAM" id="Phobius"/>
    </source>
</evidence>
<proteinExistence type="predicted"/>
<accession>A0A1I5B9B0</accession>
<dbReference type="OrthoDB" id="1340494at2"/>
<feature type="transmembrane region" description="Helical" evidence="1">
    <location>
        <begin position="192"/>
        <end position="210"/>
    </location>
</feature>
<dbReference type="EMBL" id="FOVI01000009">
    <property type="protein sequence ID" value="SFN71267.1"/>
    <property type="molecule type" value="Genomic_DNA"/>
</dbReference>
<dbReference type="RefSeq" id="WP_091522316.1">
    <property type="nucleotide sequence ID" value="NZ_FOVI01000009.1"/>
</dbReference>
<evidence type="ECO:0000313" key="3">
    <source>
        <dbReference type="Proteomes" id="UP000199036"/>
    </source>
</evidence>
<keyword evidence="3" id="KW-1185">Reference proteome</keyword>
<name>A0A1I5B9B0_9FLAO</name>
<keyword evidence="1" id="KW-0472">Membrane</keyword>
<dbReference type="STRING" id="913024.SAMN05421741_109112"/>
<reference evidence="3" key="1">
    <citation type="submission" date="2016-10" db="EMBL/GenBank/DDBJ databases">
        <authorList>
            <person name="Varghese N."/>
            <person name="Submissions S."/>
        </authorList>
    </citation>
    <scope>NUCLEOTIDE SEQUENCE [LARGE SCALE GENOMIC DNA]</scope>
    <source>
        <strain evidence="3">DS-12</strain>
    </source>
</reference>
<dbReference type="Proteomes" id="UP000199036">
    <property type="component" value="Unassembled WGS sequence"/>
</dbReference>
<sequence>MIESYKKALKDYYEIQKEDDQIRSLLNPTPAGLREILILKMKEELDSSDKKIIEDFFDVPFAELTLNKLRSETDKFKALANFLKEKSGGSDLRRLEMVALILDFKQRPYRKFEKHYSKISEVEDIVDNQKTNFDSEEPNVESSNNEVEKPEIEEVVDKEIVTIEAEVNTPKVIGSSEEVSIQKRKNVPLKKIGIIGIVSVIIGFSLFLNFKTWTTKDCMVWKGDKYEAVDCTETINSFAETTLPKDDKLIKEFRKMKVDSKTSFFDKKGNPKIWYIKNPNGILEFYNQPGLQPETGKTLKPISRYIIQEYVLNEKK</sequence>
<keyword evidence="1" id="KW-0812">Transmembrane</keyword>
<protein>
    <submittedName>
        <fullName evidence="2">Uncharacterized protein</fullName>
    </submittedName>
</protein>
<organism evidence="2 3">
    <name type="scientific">Paenimyroides ummariense</name>
    <dbReference type="NCBI Taxonomy" id="913024"/>
    <lineage>
        <taxon>Bacteria</taxon>
        <taxon>Pseudomonadati</taxon>
        <taxon>Bacteroidota</taxon>
        <taxon>Flavobacteriia</taxon>
        <taxon>Flavobacteriales</taxon>
        <taxon>Flavobacteriaceae</taxon>
        <taxon>Paenimyroides</taxon>
    </lineage>
</organism>
<evidence type="ECO:0000313" key="2">
    <source>
        <dbReference type="EMBL" id="SFN71267.1"/>
    </source>
</evidence>
<dbReference type="AlphaFoldDB" id="A0A1I5B9B0"/>